<evidence type="ECO:0000313" key="9">
    <source>
        <dbReference type="Proteomes" id="UP000555103"/>
    </source>
</evidence>
<proteinExistence type="inferred from homology"/>
<protein>
    <submittedName>
        <fullName evidence="8">Integrase</fullName>
    </submittedName>
</protein>
<dbReference type="GO" id="GO:0006310">
    <property type="term" value="P:DNA recombination"/>
    <property type="evidence" value="ECO:0007669"/>
    <property type="project" value="UniProtKB-KW"/>
</dbReference>
<evidence type="ECO:0000259" key="7">
    <source>
        <dbReference type="PROSITE" id="PS51900"/>
    </source>
</evidence>
<dbReference type="EMBL" id="JACIEP010000001">
    <property type="protein sequence ID" value="MBB4034136.1"/>
    <property type="molecule type" value="Genomic_DNA"/>
</dbReference>
<dbReference type="InterPro" id="IPR002104">
    <property type="entry name" value="Integrase_catalytic"/>
</dbReference>
<dbReference type="InterPro" id="IPR011010">
    <property type="entry name" value="DNA_brk_join_enz"/>
</dbReference>
<dbReference type="Pfam" id="PF13102">
    <property type="entry name" value="Phage_int_SAM_5"/>
    <property type="match status" value="1"/>
</dbReference>
<keyword evidence="3 5" id="KW-0238">DNA-binding</keyword>
<keyword evidence="9" id="KW-1185">Reference proteome</keyword>
<dbReference type="Proteomes" id="UP000555103">
    <property type="component" value="Unassembled WGS sequence"/>
</dbReference>
<keyword evidence="4" id="KW-0233">DNA recombination</keyword>
<dbReference type="InterPro" id="IPR025269">
    <property type="entry name" value="SAM-like_dom"/>
</dbReference>
<dbReference type="InterPro" id="IPR013762">
    <property type="entry name" value="Integrase-like_cat_sf"/>
</dbReference>
<comment type="similarity">
    <text evidence="1">Belongs to the 'phage' integrase family.</text>
</comment>
<dbReference type="Pfam" id="PF00589">
    <property type="entry name" value="Phage_integrase"/>
    <property type="match status" value="1"/>
</dbReference>
<dbReference type="AlphaFoldDB" id="A0A840CG27"/>
<dbReference type="Gene3D" id="1.10.443.10">
    <property type="entry name" value="Intergrase catalytic core"/>
    <property type="match status" value="1"/>
</dbReference>
<keyword evidence="2" id="KW-0229">DNA integration</keyword>
<evidence type="ECO:0000256" key="2">
    <source>
        <dbReference type="ARBA" id="ARBA00022908"/>
    </source>
</evidence>
<evidence type="ECO:0000313" key="8">
    <source>
        <dbReference type="EMBL" id="MBB4034136.1"/>
    </source>
</evidence>
<sequence length="444" mass="51313">MNNKNIFTRNQIKFSLKNATEEFSLIRLRMTINGVRFSYCLPVDYKIKTAYWDREAGKAFETAKQHKDLKGNSMLQVALQNINREIEKTTSTLIKIIESYKSRDISPTASQIQEELRKNLKSKQEETKQVITDLISYIDYYIDLCEQGKILNGGSTRLTPATIATYQSTKNILQKYAKARNKVLSLDSITNEFKNDFINFLYDSKHHTGEYKLNSIGKYIKTLKVFMRHAYDNNVTTNNSVFKKNFAPPREDANTIYLSEKELDALYALELPDNQAEVRDCFLVSCCTGLRYSDIVNLSMDHFNWETNTISIDTYKTHNRVIIPIGKRVKEILVKYNNRPPKPQSNQSTNRLLKKLCEKAGITELITYTETVGGKRKEQTVRKCDKVTTHTARRSFATNAFLSNMSPLSIMAMTGHKTESSFMKYIRISKEENAQLLQTHEFFM</sequence>
<reference evidence="8 9" key="1">
    <citation type="submission" date="2020-08" db="EMBL/GenBank/DDBJ databases">
        <title>Genomic Encyclopedia of Type Strains, Phase IV (KMG-IV): sequencing the most valuable type-strain genomes for metagenomic binning, comparative biology and taxonomic classification.</title>
        <authorList>
            <person name="Goeker M."/>
        </authorList>
    </citation>
    <scope>NUCLEOTIDE SEQUENCE [LARGE SCALE GENOMIC DNA]</scope>
    <source>
        <strain evidence="8 9">DSM 104969</strain>
    </source>
</reference>
<gene>
    <name evidence="8" type="ORF">GGR21_000021</name>
</gene>
<dbReference type="PROSITE" id="PS51898">
    <property type="entry name" value="TYR_RECOMBINASE"/>
    <property type="match status" value="1"/>
</dbReference>
<accession>A0A840CG27</accession>
<evidence type="ECO:0000256" key="5">
    <source>
        <dbReference type="PROSITE-ProRule" id="PRU01248"/>
    </source>
</evidence>
<name>A0A840CG27_9BACT</name>
<dbReference type="SUPFAM" id="SSF56349">
    <property type="entry name" value="DNA breaking-rejoining enzymes"/>
    <property type="match status" value="1"/>
</dbReference>
<dbReference type="InterPro" id="IPR010998">
    <property type="entry name" value="Integrase_recombinase_N"/>
</dbReference>
<comment type="caution">
    <text evidence="8">The sequence shown here is derived from an EMBL/GenBank/DDBJ whole genome shotgun (WGS) entry which is preliminary data.</text>
</comment>
<dbReference type="InterPro" id="IPR044068">
    <property type="entry name" value="CB"/>
</dbReference>
<evidence type="ECO:0000259" key="6">
    <source>
        <dbReference type="PROSITE" id="PS51898"/>
    </source>
</evidence>
<feature type="domain" description="Tyr recombinase" evidence="6">
    <location>
        <begin position="253"/>
        <end position="438"/>
    </location>
</feature>
<dbReference type="InterPro" id="IPR050090">
    <property type="entry name" value="Tyrosine_recombinase_XerCD"/>
</dbReference>
<dbReference type="GO" id="GO:0015074">
    <property type="term" value="P:DNA integration"/>
    <property type="evidence" value="ECO:0007669"/>
    <property type="project" value="UniProtKB-KW"/>
</dbReference>
<organism evidence="8 9">
    <name type="scientific">Dysgonomonas hofstadii</name>
    <dbReference type="NCBI Taxonomy" id="637886"/>
    <lineage>
        <taxon>Bacteria</taxon>
        <taxon>Pseudomonadati</taxon>
        <taxon>Bacteroidota</taxon>
        <taxon>Bacteroidia</taxon>
        <taxon>Bacteroidales</taxon>
        <taxon>Dysgonomonadaceae</taxon>
        <taxon>Dysgonomonas</taxon>
    </lineage>
</organism>
<dbReference type="PANTHER" id="PTHR30349:SF64">
    <property type="entry name" value="PROPHAGE INTEGRASE INTD-RELATED"/>
    <property type="match status" value="1"/>
</dbReference>
<dbReference type="CDD" id="cd01185">
    <property type="entry name" value="INTN1_C_like"/>
    <property type="match status" value="1"/>
</dbReference>
<dbReference type="GO" id="GO:0003677">
    <property type="term" value="F:DNA binding"/>
    <property type="evidence" value="ECO:0007669"/>
    <property type="project" value="UniProtKB-UniRule"/>
</dbReference>
<dbReference type="PROSITE" id="PS51900">
    <property type="entry name" value="CB"/>
    <property type="match status" value="1"/>
</dbReference>
<evidence type="ECO:0000256" key="1">
    <source>
        <dbReference type="ARBA" id="ARBA00008857"/>
    </source>
</evidence>
<evidence type="ECO:0000256" key="3">
    <source>
        <dbReference type="ARBA" id="ARBA00023125"/>
    </source>
</evidence>
<dbReference type="PANTHER" id="PTHR30349">
    <property type="entry name" value="PHAGE INTEGRASE-RELATED"/>
    <property type="match status" value="1"/>
</dbReference>
<feature type="domain" description="Core-binding (CB)" evidence="7">
    <location>
        <begin position="132"/>
        <end position="231"/>
    </location>
</feature>
<evidence type="ECO:0000256" key="4">
    <source>
        <dbReference type="ARBA" id="ARBA00023172"/>
    </source>
</evidence>
<dbReference type="Gene3D" id="1.10.150.130">
    <property type="match status" value="1"/>
</dbReference>